<comment type="caution">
    <text evidence="3">The sequence shown here is derived from an EMBL/GenBank/DDBJ whole genome shotgun (WGS) entry which is preliminary data.</text>
</comment>
<accession>A0A2A2SI65</accession>
<dbReference type="PANTHER" id="PTHR39966:SF1">
    <property type="entry name" value="HEMERYTHRIN-LIKE DOMAIN-CONTAINING PROTEIN"/>
    <property type="match status" value="1"/>
</dbReference>
<evidence type="ECO:0000313" key="3">
    <source>
        <dbReference type="EMBL" id="PAX08932.1"/>
    </source>
</evidence>
<dbReference type="InterPro" id="IPR012312">
    <property type="entry name" value="Hemerythrin-like"/>
</dbReference>
<dbReference type="PANTHER" id="PTHR39966">
    <property type="entry name" value="BLL2471 PROTEIN-RELATED"/>
    <property type="match status" value="1"/>
</dbReference>
<evidence type="ECO:0000313" key="4">
    <source>
        <dbReference type="Proteomes" id="UP000218151"/>
    </source>
</evidence>
<feature type="domain" description="Hemerythrin-like" evidence="2">
    <location>
        <begin position="53"/>
        <end position="185"/>
    </location>
</feature>
<dbReference type="OrthoDB" id="2083283at2"/>
<reference evidence="4" key="1">
    <citation type="submission" date="2017-09" db="EMBL/GenBank/DDBJ databases">
        <authorList>
            <person name="Feng G."/>
            <person name="Zhu H."/>
        </authorList>
    </citation>
    <scope>NUCLEOTIDE SEQUENCE [LARGE SCALE GENOMIC DNA]</scope>
    <source>
        <strain evidence="4">1PNM-20</strain>
    </source>
</reference>
<organism evidence="3 4">
    <name type="scientific">Sphingomonas lenta</name>
    <dbReference type="NCBI Taxonomy" id="1141887"/>
    <lineage>
        <taxon>Bacteria</taxon>
        <taxon>Pseudomonadati</taxon>
        <taxon>Pseudomonadota</taxon>
        <taxon>Alphaproteobacteria</taxon>
        <taxon>Sphingomonadales</taxon>
        <taxon>Sphingomonadaceae</taxon>
        <taxon>Sphingomonas</taxon>
    </lineage>
</organism>
<gene>
    <name evidence="3" type="ORF">CKY28_06165</name>
</gene>
<name>A0A2A2SI65_9SPHN</name>
<dbReference type="Gene3D" id="1.20.120.520">
    <property type="entry name" value="nmb1532 protein domain like"/>
    <property type="match status" value="1"/>
</dbReference>
<dbReference type="AlphaFoldDB" id="A0A2A2SI65"/>
<evidence type="ECO:0000259" key="2">
    <source>
        <dbReference type="Pfam" id="PF01814"/>
    </source>
</evidence>
<dbReference type="Proteomes" id="UP000218151">
    <property type="component" value="Unassembled WGS sequence"/>
</dbReference>
<dbReference type="CDD" id="cd12108">
    <property type="entry name" value="Hr-like"/>
    <property type="match status" value="1"/>
</dbReference>
<proteinExistence type="predicted"/>
<feature type="region of interest" description="Disordered" evidence="1">
    <location>
        <begin position="34"/>
        <end position="53"/>
    </location>
</feature>
<protein>
    <submittedName>
        <fullName evidence="3">Hemerythrin HHE cation-binding protein</fullName>
    </submittedName>
</protein>
<keyword evidence="4" id="KW-1185">Reference proteome</keyword>
<sequence length="246" mass="26616">MASPADDPNVNRRALLATVGLVVPTLLVATACSREGDDKDEKEGGEEQEVAANEDLMREHGVLRRILIVYREAAPLVASSAKVDAAALNRAATLFRTFGEQYHEKLLEEGHVFPAVRKAGGDAARYPDLLVAQHERGRQLTDYIIDQTKGGSIATGQAEGLAKAMTGFSRMYEAHAAREDTIVFPSFKKALGKQYKELGEQFEEIERKQFGGDGFDMALDKVTNIEGALGLADLARFTAAPPPATA</sequence>
<dbReference type="Pfam" id="PF01814">
    <property type="entry name" value="Hemerythrin"/>
    <property type="match status" value="1"/>
</dbReference>
<dbReference type="EMBL" id="NSLI01000002">
    <property type="protein sequence ID" value="PAX08932.1"/>
    <property type="molecule type" value="Genomic_DNA"/>
</dbReference>
<evidence type="ECO:0000256" key="1">
    <source>
        <dbReference type="SAM" id="MobiDB-lite"/>
    </source>
</evidence>
<dbReference type="RefSeq" id="WP_095997429.1">
    <property type="nucleotide sequence ID" value="NZ_NSLI01000002.1"/>
</dbReference>
<dbReference type="GO" id="GO:0005886">
    <property type="term" value="C:plasma membrane"/>
    <property type="evidence" value="ECO:0007669"/>
    <property type="project" value="TreeGrafter"/>
</dbReference>